<evidence type="ECO:0000256" key="2">
    <source>
        <dbReference type="ARBA" id="ARBA00037999"/>
    </source>
</evidence>
<gene>
    <name evidence="7" type="ORF">GKE73_05395</name>
</gene>
<reference evidence="7 8" key="1">
    <citation type="submission" date="2019-11" db="EMBL/GenBank/DDBJ databases">
        <title>Draft genome sequence of Paludibacterium sp. dN18-1.</title>
        <authorList>
            <person name="Im W.-T."/>
        </authorList>
    </citation>
    <scope>NUCLEOTIDE SEQUENCE [LARGE SCALE GENOMIC DNA]</scope>
    <source>
        <strain evidence="8">dN 18-1</strain>
    </source>
</reference>
<keyword evidence="8" id="KW-1185">Reference proteome</keyword>
<proteinExistence type="inferred from homology"/>
<dbReference type="InterPro" id="IPR015424">
    <property type="entry name" value="PyrdxlP-dep_Trfase"/>
</dbReference>
<sequence length="400" mass="44774">MSQLSMKQSVNDLAIFGGKPLFTPPISTSNLVRPNFSRFLGYSRTMYEQHIYTNNGPLLKKLEQRLAEFHGTQFCRVLANGFWALVLCIKTLALPGRTEVIMPSLTYRRLADVVAWAGLKPCFCEVDAKTLAIDPEHVRQLIGAETALILAAHPIVNTCDAPMLEDVAAEQNIPLLFDSVESVYETIGGKKVGGFGSAECFSMHASKLINGFEGGYITTNDEILAQQIAMMRGFGFHGHDNIEMLGLNAKLSEVHAAMALAALDDLEDQIDRNRQRYRCYQELLARIPSLRLLPFDEKEKTSFKNIVVEILSDWPLDRELTLEILNREGALVRAYYSPALHTRAMEYPHVPTVLPLTERLSKLFMLLPCGHLVKISDIKTFIALLEFIADHAVAIKERLA</sequence>
<dbReference type="AlphaFoldDB" id="A0A844GAR6"/>
<feature type="active site" description="Proton acceptor" evidence="3">
    <location>
        <position position="207"/>
    </location>
</feature>
<protein>
    <submittedName>
        <fullName evidence="7">Aminotransferase class I/II-fold pyridoxal phosphate-dependent enzyme</fullName>
    </submittedName>
</protein>
<keyword evidence="7" id="KW-0032">Aminotransferase</keyword>
<dbReference type="Gene3D" id="3.40.640.10">
    <property type="entry name" value="Type I PLP-dependent aspartate aminotransferase-like (Major domain)"/>
    <property type="match status" value="1"/>
</dbReference>
<dbReference type="Proteomes" id="UP000446658">
    <property type="component" value="Unassembled WGS sequence"/>
</dbReference>
<comment type="similarity">
    <text evidence="2 5">Belongs to the DegT/DnrJ/EryC1 family.</text>
</comment>
<dbReference type="PANTHER" id="PTHR30244:SF9">
    <property type="entry name" value="PROTEIN RV3402C"/>
    <property type="match status" value="1"/>
</dbReference>
<feature type="coiled-coil region" evidence="6">
    <location>
        <begin position="256"/>
        <end position="283"/>
    </location>
</feature>
<dbReference type="GO" id="GO:0030170">
    <property type="term" value="F:pyridoxal phosphate binding"/>
    <property type="evidence" value="ECO:0007669"/>
    <property type="project" value="TreeGrafter"/>
</dbReference>
<dbReference type="InterPro" id="IPR000653">
    <property type="entry name" value="DegT/StrS_aminotransferase"/>
</dbReference>
<dbReference type="GO" id="GO:0008483">
    <property type="term" value="F:transaminase activity"/>
    <property type="evidence" value="ECO:0007669"/>
    <property type="project" value="UniProtKB-KW"/>
</dbReference>
<dbReference type="Pfam" id="PF01041">
    <property type="entry name" value="DegT_DnrJ_EryC1"/>
    <property type="match status" value="1"/>
</dbReference>
<evidence type="ECO:0000256" key="6">
    <source>
        <dbReference type="SAM" id="Coils"/>
    </source>
</evidence>
<dbReference type="Gene3D" id="3.90.1150.10">
    <property type="entry name" value="Aspartate Aminotransferase, domain 1"/>
    <property type="match status" value="1"/>
</dbReference>
<dbReference type="PIRSF" id="PIRSF000390">
    <property type="entry name" value="PLP_StrS"/>
    <property type="match status" value="1"/>
</dbReference>
<dbReference type="PANTHER" id="PTHR30244">
    <property type="entry name" value="TRANSAMINASE"/>
    <property type="match status" value="1"/>
</dbReference>
<keyword evidence="6" id="KW-0175">Coiled coil</keyword>
<evidence type="ECO:0000256" key="5">
    <source>
        <dbReference type="RuleBase" id="RU004508"/>
    </source>
</evidence>
<evidence type="ECO:0000256" key="3">
    <source>
        <dbReference type="PIRSR" id="PIRSR000390-1"/>
    </source>
</evidence>
<evidence type="ECO:0000313" key="7">
    <source>
        <dbReference type="EMBL" id="MTD32872.1"/>
    </source>
</evidence>
<dbReference type="EMBL" id="WLYX01000001">
    <property type="protein sequence ID" value="MTD32872.1"/>
    <property type="molecule type" value="Genomic_DNA"/>
</dbReference>
<dbReference type="InterPro" id="IPR015421">
    <property type="entry name" value="PyrdxlP-dep_Trfase_major"/>
</dbReference>
<dbReference type="SUPFAM" id="SSF53383">
    <property type="entry name" value="PLP-dependent transferases"/>
    <property type="match status" value="1"/>
</dbReference>
<keyword evidence="1 4" id="KW-0663">Pyridoxal phosphate</keyword>
<dbReference type="InterPro" id="IPR015422">
    <property type="entry name" value="PyrdxlP-dep_Trfase_small"/>
</dbReference>
<evidence type="ECO:0000313" key="8">
    <source>
        <dbReference type="Proteomes" id="UP000446658"/>
    </source>
</evidence>
<evidence type="ECO:0000256" key="4">
    <source>
        <dbReference type="PIRSR" id="PIRSR000390-2"/>
    </source>
</evidence>
<comment type="caution">
    <text evidence="7">The sequence shown here is derived from an EMBL/GenBank/DDBJ whole genome shotgun (WGS) entry which is preliminary data.</text>
</comment>
<dbReference type="GO" id="GO:0000271">
    <property type="term" value="P:polysaccharide biosynthetic process"/>
    <property type="evidence" value="ECO:0007669"/>
    <property type="project" value="TreeGrafter"/>
</dbReference>
<accession>A0A844GAR6</accession>
<organism evidence="7 8">
    <name type="scientific">Paludibacterium denitrificans</name>
    <dbReference type="NCBI Taxonomy" id="2675226"/>
    <lineage>
        <taxon>Bacteria</taxon>
        <taxon>Pseudomonadati</taxon>
        <taxon>Pseudomonadota</taxon>
        <taxon>Betaproteobacteria</taxon>
        <taxon>Neisseriales</taxon>
        <taxon>Chromobacteriaceae</taxon>
        <taxon>Paludibacterium</taxon>
    </lineage>
</organism>
<keyword evidence="7" id="KW-0808">Transferase</keyword>
<evidence type="ECO:0000256" key="1">
    <source>
        <dbReference type="ARBA" id="ARBA00022898"/>
    </source>
</evidence>
<feature type="modified residue" description="N6-(pyridoxal phosphate)lysine" evidence="4">
    <location>
        <position position="207"/>
    </location>
</feature>
<name>A0A844GAR6_9NEIS</name>